<comment type="caution">
    <text evidence="1">The sequence shown here is derived from an EMBL/GenBank/DDBJ whole genome shotgun (WGS) entry which is preliminary data.</text>
</comment>
<protein>
    <submittedName>
        <fullName evidence="1">Uncharacterized protein</fullName>
    </submittedName>
</protein>
<evidence type="ECO:0000313" key="1">
    <source>
        <dbReference type="EMBL" id="MBW0557812.1"/>
    </source>
</evidence>
<gene>
    <name evidence="1" type="ORF">O181_097527</name>
</gene>
<name>A0A9Q3PEL4_9BASI</name>
<reference evidence="1" key="1">
    <citation type="submission" date="2021-03" db="EMBL/GenBank/DDBJ databases">
        <title>Draft genome sequence of rust myrtle Austropuccinia psidii MF-1, a brazilian biotype.</title>
        <authorList>
            <person name="Quecine M.C."/>
            <person name="Pachon D.M.R."/>
            <person name="Bonatelli M.L."/>
            <person name="Correr F.H."/>
            <person name="Franceschini L.M."/>
            <person name="Leite T.F."/>
            <person name="Margarido G.R.A."/>
            <person name="Almeida C.A."/>
            <person name="Ferrarezi J.A."/>
            <person name="Labate C.A."/>
        </authorList>
    </citation>
    <scope>NUCLEOTIDE SEQUENCE</scope>
    <source>
        <strain evidence="1">MF-1</strain>
    </source>
</reference>
<proteinExistence type="predicted"/>
<accession>A0A9Q3PEL4</accession>
<dbReference type="EMBL" id="AVOT02065842">
    <property type="protein sequence ID" value="MBW0557812.1"/>
    <property type="molecule type" value="Genomic_DNA"/>
</dbReference>
<dbReference type="Proteomes" id="UP000765509">
    <property type="component" value="Unassembled WGS sequence"/>
</dbReference>
<organism evidence="1 2">
    <name type="scientific">Austropuccinia psidii MF-1</name>
    <dbReference type="NCBI Taxonomy" id="1389203"/>
    <lineage>
        <taxon>Eukaryota</taxon>
        <taxon>Fungi</taxon>
        <taxon>Dikarya</taxon>
        <taxon>Basidiomycota</taxon>
        <taxon>Pucciniomycotina</taxon>
        <taxon>Pucciniomycetes</taxon>
        <taxon>Pucciniales</taxon>
        <taxon>Sphaerophragmiaceae</taxon>
        <taxon>Austropuccinia</taxon>
    </lineage>
</organism>
<sequence>MEAKKSKASDIHVKFMNDIKDLGPSSFMAPLNFLNSTLGPIRMDEPPFPSLVGPPFYGPGLVSEVKAIWANLATIIFLGPLVTPSKLSPGGFQLPSCTTDCGM</sequence>
<dbReference type="AlphaFoldDB" id="A0A9Q3PEL4"/>
<evidence type="ECO:0000313" key="2">
    <source>
        <dbReference type="Proteomes" id="UP000765509"/>
    </source>
</evidence>
<keyword evidence="2" id="KW-1185">Reference proteome</keyword>